<dbReference type="EMBL" id="CM042040">
    <property type="protein sequence ID" value="KAI3717361.1"/>
    <property type="molecule type" value="Genomic_DNA"/>
</dbReference>
<accession>A0ACB9B6B4</accession>
<keyword evidence="2" id="KW-1185">Reference proteome</keyword>
<evidence type="ECO:0000313" key="1">
    <source>
        <dbReference type="EMBL" id="KAI3717361.1"/>
    </source>
</evidence>
<name>A0ACB9B6B4_9ASTR</name>
<protein>
    <submittedName>
        <fullName evidence="1">Uncharacterized protein</fullName>
    </submittedName>
</protein>
<gene>
    <name evidence="1" type="ORF">L1987_68934</name>
</gene>
<evidence type="ECO:0000313" key="2">
    <source>
        <dbReference type="Proteomes" id="UP001056120"/>
    </source>
</evidence>
<sequence length="253" mass="28588">MSTSQVLCAKRARNGSEAVEHEAQGSISQKVKVTEISGLRVTRRPGDELSRCMHHTRYSNKSSLLLFDPEIEKTARKNRVFHKTNKVVSSPTNMENKPDHGKQSNLPHACQLPPEQQPSSGVFSSSVPPPKPDENLNQTTNPIPPLPNFGHSLPQDSDRSLPPPKSQPLTTKPSIFHSTPPPGFHPYTSGQNYGDEADGFEDEFDDYEDDDVDRREAERVRPRLPVYRRHDTGVRFERSNEHQFDQRLPQQPP</sequence>
<reference evidence="2" key="1">
    <citation type="journal article" date="2022" name="Mol. Ecol. Resour.">
        <title>The genomes of chicory, endive, great burdock and yacon provide insights into Asteraceae palaeo-polyploidization history and plant inulin production.</title>
        <authorList>
            <person name="Fan W."/>
            <person name="Wang S."/>
            <person name="Wang H."/>
            <person name="Wang A."/>
            <person name="Jiang F."/>
            <person name="Liu H."/>
            <person name="Zhao H."/>
            <person name="Xu D."/>
            <person name="Zhang Y."/>
        </authorList>
    </citation>
    <scope>NUCLEOTIDE SEQUENCE [LARGE SCALE GENOMIC DNA]</scope>
    <source>
        <strain evidence="2">cv. Yunnan</strain>
    </source>
</reference>
<comment type="caution">
    <text evidence="1">The sequence shown here is derived from an EMBL/GenBank/DDBJ whole genome shotgun (WGS) entry which is preliminary data.</text>
</comment>
<dbReference type="Proteomes" id="UP001056120">
    <property type="component" value="Linkage Group LG23"/>
</dbReference>
<proteinExistence type="predicted"/>
<reference evidence="1 2" key="2">
    <citation type="journal article" date="2022" name="Mol. Ecol. Resour.">
        <title>The genomes of chicory, endive, great burdock and yacon provide insights into Asteraceae paleo-polyploidization history and plant inulin production.</title>
        <authorList>
            <person name="Fan W."/>
            <person name="Wang S."/>
            <person name="Wang H."/>
            <person name="Wang A."/>
            <person name="Jiang F."/>
            <person name="Liu H."/>
            <person name="Zhao H."/>
            <person name="Xu D."/>
            <person name="Zhang Y."/>
        </authorList>
    </citation>
    <scope>NUCLEOTIDE SEQUENCE [LARGE SCALE GENOMIC DNA]</scope>
    <source>
        <strain evidence="2">cv. Yunnan</strain>
        <tissue evidence="1">Leaves</tissue>
    </source>
</reference>
<organism evidence="1 2">
    <name type="scientific">Smallanthus sonchifolius</name>
    <dbReference type="NCBI Taxonomy" id="185202"/>
    <lineage>
        <taxon>Eukaryota</taxon>
        <taxon>Viridiplantae</taxon>
        <taxon>Streptophyta</taxon>
        <taxon>Embryophyta</taxon>
        <taxon>Tracheophyta</taxon>
        <taxon>Spermatophyta</taxon>
        <taxon>Magnoliopsida</taxon>
        <taxon>eudicotyledons</taxon>
        <taxon>Gunneridae</taxon>
        <taxon>Pentapetalae</taxon>
        <taxon>asterids</taxon>
        <taxon>campanulids</taxon>
        <taxon>Asterales</taxon>
        <taxon>Asteraceae</taxon>
        <taxon>Asteroideae</taxon>
        <taxon>Heliantheae alliance</taxon>
        <taxon>Millerieae</taxon>
        <taxon>Smallanthus</taxon>
    </lineage>
</organism>